<keyword evidence="3" id="KW-1185">Reference proteome</keyword>
<accession>A0A507AWC1</accession>
<dbReference type="Proteomes" id="UP000319257">
    <property type="component" value="Unassembled WGS sequence"/>
</dbReference>
<gene>
    <name evidence="2" type="ORF">E0L32_008073</name>
</gene>
<dbReference type="PANTHER" id="PTHR33112:SF16">
    <property type="entry name" value="HETEROKARYON INCOMPATIBILITY DOMAIN-CONTAINING PROTEIN"/>
    <property type="match status" value="1"/>
</dbReference>
<dbReference type="STRING" id="1093900.A0A507AWC1"/>
<evidence type="ECO:0000313" key="3">
    <source>
        <dbReference type="Proteomes" id="UP000319257"/>
    </source>
</evidence>
<dbReference type="PANTHER" id="PTHR33112">
    <property type="entry name" value="DOMAIN PROTEIN, PUTATIVE-RELATED"/>
    <property type="match status" value="1"/>
</dbReference>
<dbReference type="AlphaFoldDB" id="A0A507AWC1"/>
<comment type="caution">
    <text evidence="2">The sequence shown here is derived from an EMBL/GenBank/DDBJ whole genome shotgun (WGS) entry which is preliminary data.</text>
</comment>
<dbReference type="EMBL" id="SKBQ01000051">
    <property type="protein sequence ID" value="TPX11036.1"/>
    <property type="molecule type" value="Genomic_DNA"/>
</dbReference>
<evidence type="ECO:0000313" key="2">
    <source>
        <dbReference type="EMBL" id="TPX11036.1"/>
    </source>
</evidence>
<evidence type="ECO:0000256" key="1">
    <source>
        <dbReference type="SAM" id="MobiDB-lite"/>
    </source>
</evidence>
<proteinExistence type="predicted"/>
<dbReference type="RefSeq" id="XP_030992747.1">
    <property type="nucleotide sequence ID" value="XM_031142887.1"/>
</dbReference>
<name>A0A507AWC1_9PEZI</name>
<protein>
    <submittedName>
        <fullName evidence="2">Uncharacterized protein</fullName>
    </submittedName>
</protein>
<dbReference type="GeneID" id="41975520"/>
<dbReference type="InParanoid" id="A0A507AWC1"/>
<reference evidence="2 3" key="1">
    <citation type="submission" date="2019-06" db="EMBL/GenBank/DDBJ databases">
        <title>Draft genome sequence of the filamentous fungus Phialemoniopsis curvata isolated from diesel fuel.</title>
        <authorList>
            <person name="Varaljay V.A."/>
            <person name="Lyon W.J."/>
            <person name="Crouch A.L."/>
            <person name="Drake C.E."/>
            <person name="Hollomon J.M."/>
            <person name="Nadeau L.J."/>
            <person name="Nunn H.S."/>
            <person name="Stevenson B.S."/>
            <person name="Bojanowski C.L."/>
            <person name="Crookes-Goodson W.J."/>
        </authorList>
    </citation>
    <scope>NUCLEOTIDE SEQUENCE [LARGE SCALE GENOMIC DNA]</scope>
    <source>
        <strain evidence="2 3">D216</strain>
    </source>
</reference>
<feature type="region of interest" description="Disordered" evidence="1">
    <location>
        <begin position="196"/>
        <end position="215"/>
    </location>
</feature>
<dbReference type="OrthoDB" id="10029326at2759"/>
<organism evidence="2 3">
    <name type="scientific">Thyridium curvatum</name>
    <dbReference type="NCBI Taxonomy" id="1093900"/>
    <lineage>
        <taxon>Eukaryota</taxon>
        <taxon>Fungi</taxon>
        <taxon>Dikarya</taxon>
        <taxon>Ascomycota</taxon>
        <taxon>Pezizomycotina</taxon>
        <taxon>Sordariomycetes</taxon>
        <taxon>Sordariomycetidae</taxon>
        <taxon>Thyridiales</taxon>
        <taxon>Thyridiaceae</taxon>
        <taxon>Thyridium</taxon>
    </lineage>
</organism>
<sequence length="215" mass="24043">MAVDCTVGLLDRYHDHSPPILGEDGDLYTLREAFPEDDHLNLESCISHRAWTLQERVLSPRVLHLTRDQVLWRCRGDNCAEGYKPNLERVHEEYRACGAGWIVDRAESDAYRAHRAFYSSGLDNRFGADYAAQTWCHCVSEFSARALTKSSEKLPAIAGLAAVLCRPELGKYLAGFWGRDLFRGLAWRRATSDGRAGEGVSALSRPQGEENTAGE</sequence>